<protein>
    <submittedName>
        <fullName evidence="1">Uncharacterized protein</fullName>
    </submittedName>
</protein>
<dbReference type="EMBL" id="JAMXLR010000036">
    <property type="protein sequence ID" value="MCO6044370.1"/>
    <property type="molecule type" value="Genomic_DNA"/>
</dbReference>
<dbReference type="RefSeq" id="WP_252852471.1">
    <property type="nucleotide sequence ID" value="NZ_JAMXLR010000036.1"/>
</dbReference>
<organism evidence="1 2">
    <name type="scientific">Aeoliella straminimaris</name>
    <dbReference type="NCBI Taxonomy" id="2954799"/>
    <lineage>
        <taxon>Bacteria</taxon>
        <taxon>Pseudomonadati</taxon>
        <taxon>Planctomycetota</taxon>
        <taxon>Planctomycetia</taxon>
        <taxon>Pirellulales</taxon>
        <taxon>Lacipirellulaceae</taxon>
        <taxon>Aeoliella</taxon>
    </lineage>
</organism>
<reference evidence="1" key="1">
    <citation type="submission" date="2022-06" db="EMBL/GenBank/DDBJ databases">
        <title>Aeoliella straminimaris, a novel planctomycete from sediments.</title>
        <authorList>
            <person name="Vitorino I.R."/>
            <person name="Lage O.M."/>
        </authorList>
    </citation>
    <scope>NUCLEOTIDE SEQUENCE</scope>
    <source>
        <strain evidence="1">ICT_H6.2</strain>
    </source>
</reference>
<dbReference type="AlphaFoldDB" id="A0A9X2F8Q5"/>
<proteinExistence type="predicted"/>
<gene>
    <name evidence="1" type="ORF">NG895_10670</name>
</gene>
<accession>A0A9X2F8Q5</accession>
<keyword evidence="2" id="KW-1185">Reference proteome</keyword>
<sequence>MDDASLLIVAMAKHCKSVIENWNKSVPDLPLALRPKHLLWMCNKIEEHAEGGPATKLHRWIGFVQSAMVANRMLNLDGLKTMFDEAKRAHGVAGHDMEDLIDHLDPTSSFELDIGGEG</sequence>
<evidence type="ECO:0000313" key="2">
    <source>
        <dbReference type="Proteomes" id="UP001155241"/>
    </source>
</evidence>
<comment type="caution">
    <text evidence="1">The sequence shown here is derived from an EMBL/GenBank/DDBJ whole genome shotgun (WGS) entry which is preliminary data.</text>
</comment>
<evidence type="ECO:0000313" key="1">
    <source>
        <dbReference type="EMBL" id="MCO6044370.1"/>
    </source>
</evidence>
<name>A0A9X2F8Q5_9BACT</name>
<dbReference type="Proteomes" id="UP001155241">
    <property type="component" value="Unassembled WGS sequence"/>
</dbReference>